<dbReference type="Proteomes" id="UP000515512">
    <property type="component" value="Chromosome"/>
</dbReference>
<accession>A0A7D6ZRD4</accession>
<feature type="transmembrane region" description="Helical" evidence="1">
    <location>
        <begin position="70"/>
        <end position="92"/>
    </location>
</feature>
<reference evidence="2 3" key="1">
    <citation type="submission" date="2020-07" db="EMBL/GenBank/DDBJ databases">
        <authorList>
            <person name="Zhuang K."/>
            <person name="Ran Y."/>
        </authorList>
    </citation>
    <scope>NUCLEOTIDE SEQUENCE [LARGE SCALE GENOMIC DNA]</scope>
    <source>
        <strain evidence="2 3">WCH-YHL-001</strain>
    </source>
</reference>
<organism evidence="2 3">
    <name type="scientific">Nocardia huaxiensis</name>
    <dbReference type="NCBI Taxonomy" id="2755382"/>
    <lineage>
        <taxon>Bacteria</taxon>
        <taxon>Bacillati</taxon>
        <taxon>Actinomycetota</taxon>
        <taxon>Actinomycetes</taxon>
        <taxon>Mycobacteriales</taxon>
        <taxon>Nocardiaceae</taxon>
        <taxon>Nocardia</taxon>
    </lineage>
</organism>
<dbReference type="RefSeq" id="WP_181584667.1">
    <property type="nucleotide sequence ID" value="NZ_CP059399.1"/>
</dbReference>
<dbReference type="EMBL" id="CP059399">
    <property type="protein sequence ID" value="QLY33503.1"/>
    <property type="molecule type" value="Genomic_DNA"/>
</dbReference>
<sequence length="94" mass="9788">MVTPTHPEPKPTRGPWFGEISFLGAAVGICVNVLVTLLVPLLIVFVVALYLIELLAVPVLWAVGGQARQVGTGIAVSLLAALVTGGGLVVWWSS</sequence>
<proteinExistence type="predicted"/>
<keyword evidence="1" id="KW-1133">Transmembrane helix</keyword>
<keyword evidence="1" id="KW-0812">Transmembrane</keyword>
<gene>
    <name evidence="2" type="ORF">H0264_15850</name>
</gene>
<protein>
    <submittedName>
        <fullName evidence="2">Uncharacterized protein</fullName>
    </submittedName>
</protein>
<evidence type="ECO:0000313" key="2">
    <source>
        <dbReference type="EMBL" id="QLY33503.1"/>
    </source>
</evidence>
<feature type="transmembrane region" description="Helical" evidence="1">
    <location>
        <begin position="41"/>
        <end position="63"/>
    </location>
</feature>
<evidence type="ECO:0000256" key="1">
    <source>
        <dbReference type="SAM" id="Phobius"/>
    </source>
</evidence>
<feature type="transmembrane region" description="Helical" evidence="1">
    <location>
        <begin position="16"/>
        <end position="35"/>
    </location>
</feature>
<name>A0A7D6ZRD4_9NOCA</name>
<keyword evidence="1" id="KW-0472">Membrane</keyword>
<keyword evidence="3" id="KW-1185">Reference proteome</keyword>
<dbReference type="KEGG" id="nhu:H0264_15850"/>
<evidence type="ECO:0000313" key="3">
    <source>
        <dbReference type="Proteomes" id="UP000515512"/>
    </source>
</evidence>
<dbReference type="AlphaFoldDB" id="A0A7D6ZRD4"/>